<feature type="repeat" description="WD" evidence="8">
    <location>
        <begin position="66"/>
        <end position="107"/>
    </location>
</feature>
<organism evidence="11 12">
    <name type="scientific">Durusdinium trenchii</name>
    <dbReference type="NCBI Taxonomy" id="1381693"/>
    <lineage>
        <taxon>Eukaryota</taxon>
        <taxon>Sar</taxon>
        <taxon>Alveolata</taxon>
        <taxon>Dinophyceae</taxon>
        <taxon>Suessiales</taxon>
        <taxon>Symbiodiniaceae</taxon>
        <taxon>Durusdinium</taxon>
    </lineage>
</organism>
<keyword evidence="4 7" id="KW-0493">Microtubule</keyword>
<feature type="repeat" description="WD" evidence="8">
    <location>
        <begin position="150"/>
        <end position="191"/>
    </location>
</feature>
<keyword evidence="2 7" id="KW-0963">Cytoplasm</keyword>
<dbReference type="CDD" id="cd00200">
    <property type="entry name" value="WD40"/>
    <property type="match status" value="1"/>
</dbReference>
<keyword evidence="12" id="KW-1185">Reference proteome</keyword>
<dbReference type="InterPro" id="IPR019775">
    <property type="entry name" value="WD40_repeat_CS"/>
</dbReference>
<dbReference type="Gene3D" id="2.130.10.10">
    <property type="entry name" value="YVTN repeat-like/Quinoprotein amine dehydrogenase"/>
    <property type="match status" value="2"/>
</dbReference>
<reference evidence="11 12" key="1">
    <citation type="submission" date="2024-02" db="EMBL/GenBank/DDBJ databases">
        <authorList>
            <person name="Chen Y."/>
            <person name="Shah S."/>
            <person name="Dougan E. K."/>
            <person name="Thang M."/>
            <person name="Chan C."/>
        </authorList>
    </citation>
    <scope>NUCLEOTIDE SEQUENCE [LARGE SCALE GENOMIC DNA]</scope>
</reference>
<keyword evidence="6 7" id="KW-0206">Cytoskeleton</keyword>
<dbReference type="PROSITE" id="PS50294">
    <property type="entry name" value="WD_REPEATS_REGION"/>
    <property type="match status" value="3"/>
</dbReference>
<dbReference type="InterPro" id="IPR028021">
    <property type="entry name" value="Katanin_C-terminal"/>
</dbReference>
<dbReference type="InterPro" id="IPR001680">
    <property type="entry name" value="WD40_rpt"/>
</dbReference>
<feature type="repeat" description="WD" evidence="8">
    <location>
        <begin position="192"/>
        <end position="233"/>
    </location>
</feature>
<evidence type="ECO:0000256" key="4">
    <source>
        <dbReference type="ARBA" id="ARBA00022701"/>
    </source>
</evidence>
<comment type="function">
    <text evidence="7">May participate in a complex which severs microtubules in an ATP-dependent manner. Microtubule severing may promote rapid reorganization of cellular microtubule arrays.</text>
</comment>
<keyword evidence="3 8" id="KW-0853">WD repeat</keyword>
<feature type="compositionally biased region" description="Basic and acidic residues" evidence="9">
    <location>
        <begin position="355"/>
        <end position="385"/>
    </location>
</feature>
<evidence type="ECO:0000256" key="2">
    <source>
        <dbReference type="ARBA" id="ARBA00022490"/>
    </source>
</evidence>
<feature type="repeat" description="WD" evidence="8">
    <location>
        <begin position="108"/>
        <end position="149"/>
    </location>
</feature>
<feature type="domain" description="Katanin p80 subunit C-terminal" evidence="10">
    <location>
        <begin position="533"/>
        <end position="677"/>
    </location>
</feature>
<dbReference type="Proteomes" id="UP001642484">
    <property type="component" value="Unassembled WGS sequence"/>
</dbReference>
<name>A0ABP0LWX9_9DINO</name>
<evidence type="ECO:0000259" key="10">
    <source>
        <dbReference type="Pfam" id="PF13925"/>
    </source>
</evidence>
<evidence type="ECO:0000256" key="9">
    <source>
        <dbReference type="SAM" id="MobiDB-lite"/>
    </source>
</evidence>
<dbReference type="PRINTS" id="PR00320">
    <property type="entry name" value="GPROTEINBRPT"/>
</dbReference>
<gene>
    <name evidence="11" type="ORF">CCMP2556_LOCUS23132</name>
</gene>
<evidence type="ECO:0000313" key="12">
    <source>
        <dbReference type="Proteomes" id="UP001642484"/>
    </source>
</evidence>
<dbReference type="PANTHER" id="PTHR19845">
    <property type="entry name" value="KATANIN P80 SUBUNIT"/>
    <property type="match status" value="1"/>
</dbReference>
<dbReference type="InterPro" id="IPR036322">
    <property type="entry name" value="WD40_repeat_dom_sf"/>
</dbReference>
<sequence>MSGKRVWKQEFLAHHGRVQCARLGEKSGQVYHLPLSFWTWQVLATGGDDKHVNIWKVGKPNAMMSLKGHTSAVECLVFDKQEEVLIVGCAGGSMQCWNLEYRKMAGSLAGHRNACTCVEFHPYGEFFASGSNDTNLKIWDLRRKSCIQTYPGHSAPVSSIRFSPHGRWVATGGLDNQVKIWDLTAGKQMKDLDLHKGAVTSLAFHPKEYLLVSGSTDRTVILWSLETFTSVGLSTAGMTAVQAVKFYPEDQAILSASQDMLRIHHCDAISNTSDAMEVDWRGLQDMRICYPEEKLLAVSAEGSQLGIWVADLQRREAKIPVSRKGSGSFANARVPQAPWPEEESQPELAAGSERPSTERPEHERVRSEGDLDEPPRRPVRAERPTSPRSPQAKSQSYSYNGAVNPAHPTHPPAPAQAAQVPSVTPASRANLPAPTSGPNTPTAASRPAAGPLPSAALGAAHSGPTSSGPSGSRPPSGSLSSAAAPNTPTAATRLAPAPTMAPAPAAPSAPSLAVAAFGEMPPVRTDLDTIAAQHPQMMDVLRRRFEQTQRLKELWAQGDLAGISGILTMPQDQAVLCDLARSLMKGLGSELNLDACSAFLPLLKELLLTSKYEDFIATALEFTQLLLEEFGHLIGETRESCSKIPERQLDLAREQRFRKCNACYENFKEIHRLLVAGQNSSRFSKLCSNLEAFLRRGERLGP</sequence>
<dbReference type="EMBL" id="CAXAMN010014558">
    <property type="protein sequence ID" value="CAK9043755.1"/>
    <property type="molecule type" value="Genomic_DNA"/>
</dbReference>
<proteinExistence type="inferred from homology"/>
<comment type="caution">
    <text evidence="11">The sequence shown here is derived from an EMBL/GenBank/DDBJ whole genome shotgun (WGS) entry which is preliminary data.</text>
</comment>
<feature type="compositionally biased region" description="Polar residues" evidence="9">
    <location>
        <begin position="386"/>
        <end position="401"/>
    </location>
</feature>
<protein>
    <recommendedName>
        <fullName evidence="7">Katanin p80 WD40 repeat-containing subunit B1 homolog</fullName>
    </recommendedName>
</protein>
<dbReference type="Pfam" id="PF00400">
    <property type="entry name" value="WD40"/>
    <property type="match status" value="4"/>
</dbReference>
<dbReference type="SMART" id="SM00320">
    <property type="entry name" value="WD40"/>
    <property type="match status" value="6"/>
</dbReference>
<dbReference type="PROSITE" id="PS50082">
    <property type="entry name" value="WD_REPEATS_2"/>
    <property type="match status" value="4"/>
</dbReference>
<dbReference type="SUPFAM" id="SSF50978">
    <property type="entry name" value="WD40 repeat-like"/>
    <property type="match status" value="1"/>
</dbReference>
<dbReference type="InterPro" id="IPR026962">
    <property type="entry name" value="KTNB1"/>
</dbReference>
<evidence type="ECO:0000256" key="3">
    <source>
        <dbReference type="ARBA" id="ARBA00022574"/>
    </source>
</evidence>
<comment type="similarity">
    <text evidence="7">Belongs to the WD repeat KATNB1 family.</text>
</comment>
<evidence type="ECO:0000313" key="11">
    <source>
        <dbReference type="EMBL" id="CAK9043755.1"/>
    </source>
</evidence>
<comment type="subcellular location">
    <subcellularLocation>
        <location evidence="1 7">Cytoplasm</location>
        <location evidence="1 7">Cytoskeleton</location>
    </subcellularLocation>
</comment>
<accession>A0ABP0LWX9</accession>
<dbReference type="PROSITE" id="PS00678">
    <property type="entry name" value="WD_REPEATS_1"/>
    <property type="match status" value="1"/>
</dbReference>
<dbReference type="InterPro" id="IPR020472">
    <property type="entry name" value="WD40_PAC1"/>
</dbReference>
<dbReference type="Pfam" id="PF13925">
    <property type="entry name" value="Katanin_con80"/>
    <property type="match status" value="1"/>
</dbReference>
<feature type="compositionally biased region" description="Low complexity" evidence="9">
    <location>
        <begin position="415"/>
        <end position="426"/>
    </location>
</feature>
<evidence type="ECO:0000256" key="1">
    <source>
        <dbReference type="ARBA" id="ARBA00004245"/>
    </source>
</evidence>
<evidence type="ECO:0000256" key="8">
    <source>
        <dbReference type="PROSITE-ProRule" id="PRU00221"/>
    </source>
</evidence>
<evidence type="ECO:0000256" key="5">
    <source>
        <dbReference type="ARBA" id="ARBA00022737"/>
    </source>
</evidence>
<dbReference type="InterPro" id="IPR015943">
    <property type="entry name" value="WD40/YVTN_repeat-like_dom_sf"/>
</dbReference>
<evidence type="ECO:0000256" key="6">
    <source>
        <dbReference type="ARBA" id="ARBA00023212"/>
    </source>
</evidence>
<dbReference type="HAMAP" id="MF_03022">
    <property type="entry name" value="Katanin_p80_B1"/>
    <property type="match status" value="1"/>
</dbReference>
<dbReference type="PANTHER" id="PTHR19845:SF0">
    <property type="entry name" value="KATANIN P80 WD40 REPEAT-CONTAINING SUBUNIT B1"/>
    <property type="match status" value="1"/>
</dbReference>
<evidence type="ECO:0000256" key="7">
    <source>
        <dbReference type="HAMAP-Rule" id="MF_03022"/>
    </source>
</evidence>
<keyword evidence="5" id="KW-0677">Repeat</keyword>
<feature type="compositionally biased region" description="Low complexity" evidence="9">
    <location>
        <begin position="443"/>
        <end position="498"/>
    </location>
</feature>
<feature type="region of interest" description="Disordered" evidence="9">
    <location>
        <begin position="319"/>
        <end position="507"/>
    </location>
</feature>